<proteinExistence type="predicted"/>
<dbReference type="EMBL" id="LAZR01043321">
    <property type="protein sequence ID" value="KKL07366.1"/>
    <property type="molecule type" value="Genomic_DNA"/>
</dbReference>
<reference evidence="1" key="1">
    <citation type="journal article" date="2015" name="Nature">
        <title>Complex archaea that bridge the gap between prokaryotes and eukaryotes.</title>
        <authorList>
            <person name="Spang A."/>
            <person name="Saw J.H."/>
            <person name="Jorgensen S.L."/>
            <person name="Zaremba-Niedzwiedzka K."/>
            <person name="Martijn J."/>
            <person name="Lind A.E."/>
            <person name="van Eijk R."/>
            <person name="Schleper C."/>
            <person name="Guy L."/>
            <person name="Ettema T.J."/>
        </authorList>
    </citation>
    <scope>NUCLEOTIDE SEQUENCE</scope>
</reference>
<organism evidence="1">
    <name type="scientific">marine sediment metagenome</name>
    <dbReference type="NCBI Taxonomy" id="412755"/>
    <lineage>
        <taxon>unclassified sequences</taxon>
        <taxon>metagenomes</taxon>
        <taxon>ecological metagenomes</taxon>
    </lineage>
</organism>
<evidence type="ECO:0000313" key="1">
    <source>
        <dbReference type="EMBL" id="KKL07366.1"/>
    </source>
</evidence>
<sequence length="98" mass="10559">MWDNVGGVDTRRPRHITLPIQRETGVNASSDPSLLQSAAGVVPAAVVSDVGGTDYLHIAAGDAIYTLNTGRDTLTRRVLMNPGGRTWSQVRRLLEFTA</sequence>
<name>A0A0F9CNY9_9ZZZZ</name>
<comment type="caution">
    <text evidence="1">The sequence shown here is derived from an EMBL/GenBank/DDBJ whole genome shotgun (WGS) entry which is preliminary data.</text>
</comment>
<gene>
    <name evidence="1" type="ORF">LCGC14_2586760</name>
</gene>
<dbReference type="AlphaFoldDB" id="A0A0F9CNY9"/>
<feature type="non-terminal residue" evidence="1">
    <location>
        <position position="98"/>
    </location>
</feature>
<accession>A0A0F9CNY9</accession>
<protein>
    <submittedName>
        <fullName evidence="1">Uncharacterized protein</fullName>
    </submittedName>
</protein>